<evidence type="ECO:0000256" key="2">
    <source>
        <dbReference type="ARBA" id="ARBA00022741"/>
    </source>
</evidence>
<dbReference type="PANTHER" id="PTHR18934:SF99">
    <property type="entry name" value="ATP-DEPENDENT RNA HELICASE DHX37-RELATED"/>
    <property type="match status" value="1"/>
</dbReference>
<evidence type="ECO:0000256" key="5">
    <source>
        <dbReference type="ARBA" id="ARBA00022840"/>
    </source>
</evidence>
<sequence length="724" mass="79678">MEDWEQAVVDRTEAVLPILQDNWKEKIVDTVKALQGNDLMTNPRVLVITGETGSGKTTQIPQFLLSCGLTSSTGSRTIVCTQPRRVAAMSVAEQVARERNVELGSEVGYKVRFDNKTTRDTLIKYCTDGILLRELMTDPMLDRYACVILDEVHERTLATDILMGVLKDLLRRRSDLTVVLMSATLNVDNFTSFFNAAALHIPGRVFPVEVKHDPEDAAALAEQGYLDVAVERVKKIMEDPETPLGDILVFLPGADDINSAVDTLGAWISEKAEDPEYERSSIAQSTTLPLYGALPLHEQHKVFLPPAPGGRKIIFATNVAETSITIPGIVFVVDPGLAKAMVFDAGRGTKTLSVIPVSKASSTQRKGRAGRTAAGVVYRLYSEASYNAQREETPPQFTTSNLTNVLLQMISLELNPETFAFLSAPPKETLAHGMKSLKELCAIEPETTPRGRVWRLTKIGKTMSALPIAPELSAVLIEAGRLGVTTHMLSLVAMLEIPNIFARRRHGGGPFVDKLSDHFTFINLYNEYAGVMARNPDNPVPLKAFCQLAGINDRAMASVVRLRVHLAEICADCGLDDVSSIPVGDAKVPVMKALLHGFYRNVCVWPKSSGGGFRVVAMMPTAEEKSMLTGWKIHPSSVVHSRELMRTGNGQPWFLFHEQLVSSHRYLICVSKINPKILIEAMPQIFDPDNPMVAAVSDKAMMQVMRIVKKTLITDKGQKRPRVD</sequence>
<keyword evidence="3" id="KW-0378">Hydrolase</keyword>
<evidence type="ECO:0000313" key="8">
    <source>
        <dbReference type="EMBL" id="KAG9391103.1"/>
    </source>
</evidence>
<keyword evidence="9" id="KW-1185">Reference proteome</keyword>
<dbReference type="Pfam" id="PF00271">
    <property type="entry name" value="Helicase_C"/>
    <property type="match status" value="1"/>
</dbReference>
<dbReference type="Pfam" id="PF00270">
    <property type="entry name" value="DEAD"/>
    <property type="match status" value="1"/>
</dbReference>
<name>A0A8J6DZR5_9EUKA</name>
<dbReference type="InterPro" id="IPR007502">
    <property type="entry name" value="Helicase-assoc_dom"/>
</dbReference>
<dbReference type="InterPro" id="IPR001650">
    <property type="entry name" value="Helicase_C-like"/>
</dbReference>
<dbReference type="PROSITE" id="PS51194">
    <property type="entry name" value="HELICASE_CTER"/>
    <property type="match status" value="1"/>
</dbReference>
<keyword evidence="2" id="KW-0547">Nucleotide-binding</keyword>
<evidence type="ECO:0000256" key="4">
    <source>
        <dbReference type="ARBA" id="ARBA00022806"/>
    </source>
</evidence>
<protein>
    <submittedName>
        <fullName evidence="8">Helicase associated domain (HA2)</fullName>
    </submittedName>
</protein>
<dbReference type="AlphaFoldDB" id="A0A8J6DZR5"/>
<dbReference type="PROSITE" id="PS00690">
    <property type="entry name" value="DEAH_ATP_HELICASE"/>
    <property type="match status" value="1"/>
</dbReference>
<dbReference type="GO" id="GO:0005524">
    <property type="term" value="F:ATP binding"/>
    <property type="evidence" value="ECO:0007669"/>
    <property type="project" value="UniProtKB-KW"/>
</dbReference>
<gene>
    <name evidence="8" type="ORF">J8273_7377</name>
</gene>
<comment type="caution">
    <text evidence="8">The sequence shown here is derived from an EMBL/GenBank/DDBJ whole genome shotgun (WGS) entry which is preliminary data.</text>
</comment>
<dbReference type="Gene3D" id="3.40.50.300">
    <property type="entry name" value="P-loop containing nucleotide triphosphate hydrolases"/>
    <property type="match status" value="2"/>
</dbReference>
<dbReference type="SMART" id="SM00847">
    <property type="entry name" value="HA2"/>
    <property type="match status" value="1"/>
</dbReference>
<dbReference type="Proteomes" id="UP000717585">
    <property type="component" value="Unassembled WGS sequence"/>
</dbReference>
<dbReference type="GO" id="GO:0003723">
    <property type="term" value="F:RNA binding"/>
    <property type="evidence" value="ECO:0007669"/>
    <property type="project" value="TreeGrafter"/>
</dbReference>
<dbReference type="InterPro" id="IPR011545">
    <property type="entry name" value="DEAD/DEAH_box_helicase_dom"/>
</dbReference>
<dbReference type="SMART" id="SM00490">
    <property type="entry name" value="HELICc"/>
    <property type="match status" value="1"/>
</dbReference>
<dbReference type="Gene3D" id="1.20.120.1080">
    <property type="match status" value="1"/>
</dbReference>
<dbReference type="SUPFAM" id="SSF52540">
    <property type="entry name" value="P-loop containing nucleoside triphosphate hydrolases"/>
    <property type="match status" value="1"/>
</dbReference>
<dbReference type="FunFam" id="3.40.50.300:FF:001922">
    <property type="entry name" value="DEAH (Asp-Glu-Ala-His) box polypeptide 29"/>
    <property type="match status" value="1"/>
</dbReference>
<dbReference type="OrthoDB" id="10253254at2759"/>
<dbReference type="CDD" id="cd18791">
    <property type="entry name" value="SF2_C_RHA"/>
    <property type="match status" value="1"/>
</dbReference>
<dbReference type="PANTHER" id="PTHR18934">
    <property type="entry name" value="ATP-DEPENDENT RNA HELICASE"/>
    <property type="match status" value="1"/>
</dbReference>
<keyword evidence="5" id="KW-0067">ATP-binding</keyword>
<feature type="domain" description="Helicase C-terminal" evidence="7">
    <location>
        <begin position="232"/>
        <end position="413"/>
    </location>
</feature>
<dbReference type="SMART" id="SM00487">
    <property type="entry name" value="DEXDc"/>
    <property type="match status" value="1"/>
</dbReference>
<dbReference type="InterPro" id="IPR014001">
    <property type="entry name" value="Helicase_ATP-bd"/>
</dbReference>
<dbReference type="GO" id="GO:0004386">
    <property type="term" value="F:helicase activity"/>
    <property type="evidence" value="ECO:0007669"/>
    <property type="project" value="UniProtKB-KW"/>
</dbReference>
<evidence type="ECO:0000259" key="6">
    <source>
        <dbReference type="PROSITE" id="PS51192"/>
    </source>
</evidence>
<evidence type="ECO:0000313" key="9">
    <source>
        <dbReference type="Proteomes" id="UP000717585"/>
    </source>
</evidence>
<dbReference type="InterPro" id="IPR027417">
    <property type="entry name" value="P-loop_NTPase"/>
</dbReference>
<accession>A0A8J6DZR5</accession>
<proteinExistence type="inferred from homology"/>
<evidence type="ECO:0000256" key="3">
    <source>
        <dbReference type="ARBA" id="ARBA00022801"/>
    </source>
</evidence>
<comment type="similarity">
    <text evidence="1">Belongs to the DEAD box helicase family. DEAH subfamily.</text>
</comment>
<dbReference type="InterPro" id="IPR002464">
    <property type="entry name" value="DNA/RNA_helicase_DEAH_CS"/>
</dbReference>
<evidence type="ECO:0000259" key="7">
    <source>
        <dbReference type="PROSITE" id="PS51194"/>
    </source>
</evidence>
<keyword evidence="4" id="KW-0347">Helicase</keyword>
<feature type="domain" description="Helicase ATP-binding" evidence="6">
    <location>
        <begin position="37"/>
        <end position="203"/>
    </location>
</feature>
<dbReference type="PROSITE" id="PS51192">
    <property type="entry name" value="HELICASE_ATP_BIND_1"/>
    <property type="match status" value="1"/>
</dbReference>
<dbReference type="CDD" id="cd17917">
    <property type="entry name" value="DEXHc_RHA-like"/>
    <property type="match status" value="1"/>
</dbReference>
<dbReference type="EMBL" id="JAHDYR010000062">
    <property type="protein sequence ID" value="KAG9391103.1"/>
    <property type="molecule type" value="Genomic_DNA"/>
</dbReference>
<reference evidence="8" key="1">
    <citation type="submission" date="2021-05" db="EMBL/GenBank/DDBJ databases">
        <title>A free-living protist that lacks canonical eukaryotic 1 DNA replication and segregation systems.</title>
        <authorList>
            <person name="Salas-Leiva D.E."/>
            <person name="Tromer E.C."/>
            <person name="Curtis B.A."/>
            <person name="Jerlstrom-Hultqvist J."/>
            <person name="Kolisko M."/>
            <person name="Yi Z."/>
            <person name="Salas-Leiva J.S."/>
            <person name="Gallot-Lavallee L."/>
            <person name="Kops G.J.P.L."/>
            <person name="Archibald J.M."/>
            <person name="Simpson A.G.B."/>
            <person name="Roger A.J."/>
        </authorList>
    </citation>
    <scope>NUCLEOTIDE SEQUENCE</scope>
    <source>
        <strain evidence="8">BICM</strain>
    </source>
</reference>
<organism evidence="8 9">
    <name type="scientific">Carpediemonas membranifera</name>
    <dbReference type="NCBI Taxonomy" id="201153"/>
    <lineage>
        <taxon>Eukaryota</taxon>
        <taxon>Metamonada</taxon>
        <taxon>Carpediemonas-like organisms</taxon>
        <taxon>Carpediemonas</taxon>
    </lineage>
</organism>
<dbReference type="GO" id="GO:0016787">
    <property type="term" value="F:hydrolase activity"/>
    <property type="evidence" value="ECO:0007669"/>
    <property type="project" value="UniProtKB-KW"/>
</dbReference>
<evidence type="ECO:0000256" key="1">
    <source>
        <dbReference type="ARBA" id="ARBA00008792"/>
    </source>
</evidence>